<organism evidence="2 3">
    <name type="scientific">Heterostelium pallidum (strain ATCC 26659 / Pp 5 / PN500)</name>
    <name type="common">Cellular slime mold</name>
    <name type="synonym">Polysphondylium pallidum</name>
    <dbReference type="NCBI Taxonomy" id="670386"/>
    <lineage>
        <taxon>Eukaryota</taxon>
        <taxon>Amoebozoa</taxon>
        <taxon>Evosea</taxon>
        <taxon>Eumycetozoa</taxon>
        <taxon>Dictyostelia</taxon>
        <taxon>Acytosteliales</taxon>
        <taxon>Acytosteliaceae</taxon>
        <taxon>Heterostelium</taxon>
    </lineage>
</organism>
<sequence length="154" mass="16718">MLKYTILVLFVLVSVASSYLYVSQGQYVWQNQGQCSASPTLVNVTVTKNVVNSFSANYGYPFLVNVTVNPDYTFNGLGALYYPGTWTLNGYTTVKGQIISQYNLLVVYNPSTTPSFGGATLNYLLVQCNSGSSKSISEQQEEANLASIMSGADN</sequence>
<proteinExistence type="predicted"/>
<evidence type="ECO:0000313" key="2">
    <source>
        <dbReference type="EMBL" id="EFA83775.1"/>
    </source>
</evidence>
<protein>
    <submittedName>
        <fullName evidence="2">Uncharacterized protein</fullName>
    </submittedName>
</protein>
<dbReference type="InParanoid" id="D3B377"/>
<comment type="caution">
    <text evidence="2">The sequence shown here is derived from an EMBL/GenBank/DDBJ whole genome shotgun (WGS) entry which is preliminary data.</text>
</comment>
<reference evidence="2 3" key="1">
    <citation type="journal article" date="2011" name="Genome Res.">
        <title>Phylogeny-wide analysis of social amoeba genomes highlights ancient origins for complex intercellular communication.</title>
        <authorList>
            <person name="Heidel A.J."/>
            <person name="Lawal H.M."/>
            <person name="Felder M."/>
            <person name="Schilde C."/>
            <person name="Helps N.R."/>
            <person name="Tunggal B."/>
            <person name="Rivero F."/>
            <person name="John U."/>
            <person name="Schleicher M."/>
            <person name="Eichinger L."/>
            <person name="Platzer M."/>
            <person name="Noegel A.A."/>
            <person name="Schaap P."/>
            <person name="Gloeckner G."/>
        </authorList>
    </citation>
    <scope>NUCLEOTIDE SEQUENCE [LARGE SCALE GENOMIC DNA]</scope>
    <source>
        <strain evidence="3">ATCC 26659 / Pp 5 / PN500</strain>
    </source>
</reference>
<dbReference type="GeneID" id="31358365"/>
<dbReference type="AlphaFoldDB" id="D3B377"/>
<accession>D3B377</accession>
<dbReference type="EMBL" id="ADBJ01000010">
    <property type="protein sequence ID" value="EFA83775.1"/>
    <property type="molecule type" value="Genomic_DNA"/>
</dbReference>
<name>D3B377_HETP5</name>
<gene>
    <name evidence="2" type="ORF">PPL_02842</name>
</gene>
<keyword evidence="3" id="KW-1185">Reference proteome</keyword>
<dbReference type="Proteomes" id="UP000001396">
    <property type="component" value="Unassembled WGS sequence"/>
</dbReference>
<evidence type="ECO:0000313" key="3">
    <source>
        <dbReference type="Proteomes" id="UP000001396"/>
    </source>
</evidence>
<dbReference type="RefSeq" id="XP_020435892.1">
    <property type="nucleotide sequence ID" value="XM_020573820.1"/>
</dbReference>
<evidence type="ECO:0000256" key="1">
    <source>
        <dbReference type="SAM" id="SignalP"/>
    </source>
</evidence>
<feature type="chain" id="PRO_5003042174" evidence="1">
    <location>
        <begin position="19"/>
        <end position="154"/>
    </location>
</feature>
<feature type="signal peptide" evidence="1">
    <location>
        <begin position="1"/>
        <end position="18"/>
    </location>
</feature>
<keyword evidence="1" id="KW-0732">Signal</keyword>
<dbReference type="OMA" id="IWHQENQ"/>